<keyword evidence="2" id="KW-0732">Signal</keyword>
<evidence type="ECO:0000313" key="3">
    <source>
        <dbReference type="EMBL" id="MEG3613693.1"/>
    </source>
</evidence>
<dbReference type="RefSeq" id="WP_332900593.1">
    <property type="nucleotide sequence ID" value="NZ_JBAGLP010000097.1"/>
</dbReference>
<dbReference type="Proteomes" id="UP001310387">
    <property type="component" value="Unassembled WGS sequence"/>
</dbReference>
<feature type="chain" id="PRO_5045492421" description="Lipoprotein" evidence="2">
    <location>
        <begin position="30"/>
        <end position="236"/>
    </location>
</feature>
<proteinExistence type="predicted"/>
<protein>
    <recommendedName>
        <fullName evidence="5">Lipoprotein</fullName>
    </recommendedName>
</protein>
<evidence type="ECO:0000256" key="2">
    <source>
        <dbReference type="SAM" id="SignalP"/>
    </source>
</evidence>
<feature type="region of interest" description="Disordered" evidence="1">
    <location>
        <begin position="199"/>
        <end position="222"/>
    </location>
</feature>
<evidence type="ECO:0000313" key="4">
    <source>
        <dbReference type="Proteomes" id="UP001310387"/>
    </source>
</evidence>
<comment type="caution">
    <text evidence="3">The sequence shown here is derived from an EMBL/GenBank/DDBJ whole genome shotgun (WGS) entry which is preliminary data.</text>
</comment>
<gene>
    <name evidence="3" type="ORF">V5O49_00995</name>
</gene>
<feature type="signal peptide" evidence="2">
    <location>
        <begin position="1"/>
        <end position="29"/>
    </location>
</feature>
<accession>A0ABU7Z2P6</accession>
<name>A0ABU7Z2P6_9MICO</name>
<sequence length="236" mass="24891">MPRSLGALAALLVLSVTLLSGCTPPPSYGAALADGAELGDTQPWPDSVRGAMPGVGYRDPYGGAAPVDVADAVIVGTFTGWRSAEPRRPVHWSGDADEWDVYSRGAVLDLAVDEVVSTGPDVTVGDTARVLLADGFFEERDLADVADELVAVDRVAVFLNRPLFTERTGWVVSLDWSLLGEVAGDGTVTWPVLTAARAAEEERRDGEALPPQRQGRTPGSLPVDVATLAELRAEAE</sequence>
<evidence type="ECO:0008006" key="5">
    <source>
        <dbReference type="Google" id="ProtNLM"/>
    </source>
</evidence>
<dbReference type="EMBL" id="JBAGLP010000097">
    <property type="protein sequence ID" value="MEG3613693.1"/>
    <property type="molecule type" value="Genomic_DNA"/>
</dbReference>
<reference evidence="3" key="1">
    <citation type="journal article" date="2024" name="Antonie Van Leeuwenhoek">
        <title>Isoptericola haloaureus sp. nov., a dimorphic actinobacterium isolated from mangrove sediments of southeast India, implicating biosaline agricultural significance through nitrogen fixation and salt tolerance genes.</title>
        <authorList>
            <person name="Prathaban M."/>
            <person name="Prathiviraj R."/>
            <person name="Ravichandran M."/>
            <person name="Natarajan S.D."/>
            <person name="Sobanaa M."/>
            <person name="Hari Krishna Kumar S."/>
            <person name="Chandrasekar V."/>
            <person name="Selvin J."/>
        </authorList>
    </citation>
    <scope>NUCLEOTIDE SEQUENCE</scope>
    <source>
        <strain evidence="3">MP1014</strain>
    </source>
</reference>
<organism evidence="3 4">
    <name type="scientific">Isoptericola haloaureus</name>
    <dbReference type="NCBI Taxonomy" id="1542902"/>
    <lineage>
        <taxon>Bacteria</taxon>
        <taxon>Bacillati</taxon>
        <taxon>Actinomycetota</taxon>
        <taxon>Actinomycetes</taxon>
        <taxon>Micrococcales</taxon>
        <taxon>Promicromonosporaceae</taxon>
        <taxon>Isoptericola</taxon>
    </lineage>
</organism>
<dbReference type="PROSITE" id="PS51257">
    <property type="entry name" value="PROKAR_LIPOPROTEIN"/>
    <property type="match status" value="1"/>
</dbReference>
<keyword evidence="4" id="KW-1185">Reference proteome</keyword>
<evidence type="ECO:0000256" key="1">
    <source>
        <dbReference type="SAM" id="MobiDB-lite"/>
    </source>
</evidence>
<reference evidence="3" key="2">
    <citation type="submission" date="2024-02" db="EMBL/GenBank/DDBJ databases">
        <authorList>
            <person name="Prathaban M."/>
            <person name="Mythili R."/>
            <person name="Sharmila Devi N."/>
            <person name="Sobanaa M."/>
            <person name="Prathiviraj R."/>
            <person name="Selvin J."/>
        </authorList>
    </citation>
    <scope>NUCLEOTIDE SEQUENCE</scope>
    <source>
        <strain evidence="3">MP1014</strain>
    </source>
</reference>